<keyword evidence="1" id="KW-0812">Transmembrane</keyword>
<evidence type="ECO:0000313" key="2">
    <source>
        <dbReference type="EMBL" id="MDM7861596.1"/>
    </source>
</evidence>
<organism evidence="2 3">
    <name type="scientific">Alteromonas arenosi</name>
    <dbReference type="NCBI Taxonomy" id="3055817"/>
    <lineage>
        <taxon>Bacteria</taxon>
        <taxon>Pseudomonadati</taxon>
        <taxon>Pseudomonadota</taxon>
        <taxon>Gammaproteobacteria</taxon>
        <taxon>Alteromonadales</taxon>
        <taxon>Alteromonadaceae</taxon>
        <taxon>Alteromonas/Salinimonas group</taxon>
        <taxon>Alteromonas</taxon>
    </lineage>
</organism>
<protein>
    <recommendedName>
        <fullName evidence="4">ABC transporter permease</fullName>
    </recommendedName>
</protein>
<keyword evidence="1" id="KW-0472">Membrane</keyword>
<dbReference type="RefSeq" id="WP_289366218.1">
    <property type="nucleotide sequence ID" value="NZ_JAUCBP010000011.1"/>
</dbReference>
<sequence length="303" mass="34152">MNITAIHAGFKREIWEFNKTLFWVPVILAGLLILAPLLQLLLIHDYQFANIPFNLEKMDGVSHPEFFSKVGFALTTGLFMPFLTVAFFIQLYYFTNCLFDERRDLSIYFWRSLPVSDTQTVLTKLATGMFVVPGVFCLAATAVYALALLALLVVSTVLSVGYDISIWAIWSEANLVTNLVMAWLNILPFAIWLLPVYAWLMLASAFASRAPILWAILPVVIVLMVESFIVAYFHLDERFFAGLLLDYFQVSLDLLPEELAHGEPSSTSLFSIFTNKISLFGTIVGTVFLGATLWLRKHRSEAA</sequence>
<dbReference type="EMBL" id="JAUCBP010000011">
    <property type="protein sequence ID" value="MDM7861596.1"/>
    <property type="molecule type" value="Genomic_DNA"/>
</dbReference>
<feature type="transmembrane region" description="Helical" evidence="1">
    <location>
        <begin position="277"/>
        <end position="295"/>
    </location>
</feature>
<feature type="transmembrane region" description="Helical" evidence="1">
    <location>
        <begin position="212"/>
        <end position="235"/>
    </location>
</feature>
<feature type="transmembrane region" description="Helical" evidence="1">
    <location>
        <begin position="70"/>
        <end position="94"/>
    </location>
</feature>
<feature type="transmembrane region" description="Helical" evidence="1">
    <location>
        <begin position="21"/>
        <end position="43"/>
    </location>
</feature>
<feature type="transmembrane region" description="Helical" evidence="1">
    <location>
        <begin position="130"/>
        <end position="160"/>
    </location>
</feature>
<comment type="caution">
    <text evidence="2">The sequence shown here is derived from an EMBL/GenBank/DDBJ whole genome shotgun (WGS) entry which is preliminary data.</text>
</comment>
<reference evidence="2 3" key="1">
    <citation type="submission" date="2023-06" db="EMBL/GenBank/DDBJ databases">
        <title>Alteromonas sp. ASW11-36 isolated from intertidal sand.</title>
        <authorList>
            <person name="Li Y."/>
        </authorList>
    </citation>
    <scope>NUCLEOTIDE SEQUENCE [LARGE SCALE GENOMIC DNA]</scope>
    <source>
        <strain evidence="2 3">ASW11-36</strain>
    </source>
</reference>
<proteinExistence type="predicted"/>
<keyword evidence="1" id="KW-1133">Transmembrane helix</keyword>
<keyword evidence="3" id="KW-1185">Reference proteome</keyword>
<dbReference type="Proteomes" id="UP001234343">
    <property type="component" value="Unassembled WGS sequence"/>
</dbReference>
<gene>
    <name evidence="2" type="ORF">QTP81_13430</name>
</gene>
<name>A0ABT7SZH0_9ALTE</name>
<evidence type="ECO:0000313" key="3">
    <source>
        <dbReference type="Proteomes" id="UP001234343"/>
    </source>
</evidence>
<evidence type="ECO:0008006" key="4">
    <source>
        <dbReference type="Google" id="ProtNLM"/>
    </source>
</evidence>
<evidence type="ECO:0000256" key="1">
    <source>
        <dbReference type="SAM" id="Phobius"/>
    </source>
</evidence>
<feature type="transmembrane region" description="Helical" evidence="1">
    <location>
        <begin position="180"/>
        <end position="200"/>
    </location>
</feature>
<accession>A0ABT7SZH0</accession>